<comment type="caution">
    <text evidence="1">The sequence shown here is derived from an EMBL/GenBank/DDBJ whole genome shotgun (WGS) entry which is preliminary data.</text>
</comment>
<dbReference type="Proteomes" id="UP000241769">
    <property type="component" value="Unassembled WGS sequence"/>
</dbReference>
<reference evidence="1 2" key="1">
    <citation type="journal article" date="2018" name="Genome Biol. Evol.">
        <title>Multiple Roots of Fruiting Body Formation in Amoebozoa.</title>
        <authorList>
            <person name="Hillmann F."/>
            <person name="Forbes G."/>
            <person name="Novohradska S."/>
            <person name="Ferling I."/>
            <person name="Riege K."/>
            <person name="Groth M."/>
            <person name="Westermann M."/>
            <person name="Marz M."/>
            <person name="Spaller T."/>
            <person name="Winckler T."/>
            <person name="Schaap P."/>
            <person name="Glockner G."/>
        </authorList>
    </citation>
    <scope>NUCLEOTIDE SEQUENCE [LARGE SCALE GENOMIC DNA]</scope>
    <source>
        <strain evidence="1 2">Jena</strain>
    </source>
</reference>
<evidence type="ECO:0000313" key="2">
    <source>
        <dbReference type="Proteomes" id="UP000241769"/>
    </source>
</evidence>
<gene>
    <name evidence="1" type="ORF">PROFUN_09709</name>
</gene>
<protein>
    <submittedName>
        <fullName evidence="1">Uncharacterized protein</fullName>
    </submittedName>
</protein>
<name>A0A2P6NEV5_9EUKA</name>
<sequence length="88" mass="9971">MTSDLNTGPQSTNKIGTLHSVRNIGRFICCEFLPDRPLDCNNTDKNDQRHKEPTSVWFNNFHSSDATDTVIGQQDSHQFASLTSWIMT</sequence>
<evidence type="ECO:0000313" key="1">
    <source>
        <dbReference type="EMBL" id="PRP82462.1"/>
    </source>
</evidence>
<proteinExistence type="predicted"/>
<organism evidence="1 2">
    <name type="scientific">Planoprotostelium fungivorum</name>
    <dbReference type="NCBI Taxonomy" id="1890364"/>
    <lineage>
        <taxon>Eukaryota</taxon>
        <taxon>Amoebozoa</taxon>
        <taxon>Evosea</taxon>
        <taxon>Variosea</taxon>
        <taxon>Cavosteliida</taxon>
        <taxon>Cavosteliaceae</taxon>
        <taxon>Planoprotostelium</taxon>
    </lineage>
</organism>
<accession>A0A2P6NEV5</accession>
<dbReference type="InParanoid" id="A0A2P6NEV5"/>
<dbReference type="EMBL" id="MDYQ01000102">
    <property type="protein sequence ID" value="PRP82462.1"/>
    <property type="molecule type" value="Genomic_DNA"/>
</dbReference>
<keyword evidence="2" id="KW-1185">Reference proteome</keyword>
<dbReference type="AlphaFoldDB" id="A0A2P6NEV5"/>